<dbReference type="PANTHER" id="PTHR46696">
    <property type="entry name" value="P450, PUTATIVE (EUROFUNG)-RELATED"/>
    <property type="match status" value="1"/>
</dbReference>
<keyword evidence="4" id="KW-1185">Reference proteome</keyword>
<dbReference type="InterPro" id="IPR001128">
    <property type="entry name" value="Cyt_P450"/>
</dbReference>
<name>A0ABP4N1L9_9ACTN</name>
<accession>A0ABP4N1L9</accession>
<keyword evidence="2" id="KW-0560">Oxidoreductase</keyword>
<dbReference type="PRINTS" id="PR00359">
    <property type="entry name" value="BP450"/>
</dbReference>
<reference evidence="4" key="1">
    <citation type="journal article" date="2019" name="Int. J. Syst. Evol. Microbiol.">
        <title>The Global Catalogue of Microorganisms (GCM) 10K type strain sequencing project: providing services to taxonomists for standard genome sequencing and annotation.</title>
        <authorList>
            <consortium name="The Broad Institute Genomics Platform"/>
            <consortium name="The Broad Institute Genome Sequencing Center for Infectious Disease"/>
            <person name="Wu L."/>
            <person name="Ma J."/>
        </authorList>
    </citation>
    <scope>NUCLEOTIDE SEQUENCE [LARGE SCALE GENOMIC DNA]</scope>
    <source>
        <strain evidence="4">JCM 14303</strain>
    </source>
</reference>
<dbReference type="RefSeq" id="WP_344181415.1">
    <property type="nucleotide sequence ID" value="NZ_BAAANC010000004.1"/>
</dbReference>
<evidence type="ECO:0000313" key="3">
    <source>
        <dbReference type="EMBL" id="GAA1552803.1"/>
    </source>
</evidence>
<dbReference type="Pfam" id="PF00067">
    <property type="entry name" value="p450"/>
    <property type="match status" value="2"/>
</dbReference>
<keyword evidence="2" id="KW-0408">Iron</keyword>
<comment type="caution">
    <text evidence="3">The sequence shown here is derived from an EMBL/GenBank/DDBJ whole genome shotgun (WGS) entry which is preliminary data.</text>
</comment>
<dbReference type="InterPro" id="IPR017972">
    <property type="entry name" value="Cyt_P450_CS"/>
</dbReference>
<keyword evidence="2" id="KW-0479">Metal-binding</keyword>
<dbReference type="Proteomes" id="UP001500363">
    <property type="component" value="Unassembled WGS sequence"/>
</dbReference>
<dbReference type="PROSITE" id="PS00086">
    <property type="entry name" value="CYTOCHROME_P450"/>
    <property type="match status" value="1"/>
</dbReference>
<dbReference type="EMBL" id="BAAANC010000004">
    <property type="protein sequence ID" value="GAA1552803.1"/>
    <property type="molecule type" value="Genomic_DNA"/>
</dbReference>
<protein>
    <submittedName>
        <fullName evidence="3">Cytochrome P450</fullName>
    </submittedName>
</protein>
<evidence type="ECO:0000256" key="1">
    <source>
        <dbReference type="ARBA" id="ARBA00010617"/>
    </source>
</evidence>
<sequence>MTTAAQVLQGLFSAEGLEDPYRYYTELRRHGPVSLIGGSGPYAAVVTGYDAVNQVLRDPRVRVTDDAFTDSHGGAAWREHPLLAALNNSMMYSNGERHVRARRLFQQVFTPRRVQELEPAMVAQISALIDGLEARLAAEGEVDFMAEFAYLLPSSVVAALLGIPAEDLVWFRPRVQRINEFLDVTGKTAEVLRRADEATVELSNYYRRLIAVRRAEPADDLISRLVAEDSDVSDEELVCNLLVLFNASFVTTIHLLGNGLSLLLAHPELRSCPVEPFVEEVLRYESPVQFVARYAEDVIEVAGTTIPPKEVVLVMLGAANRDPESFSDADRFEPARFLPDPKTHTAERRAAVGVARGAGGDADRGRAASPPIPTGARPLSFGAGPHFCLGAALARAEAQLAFPLLMERLPGLRAARAPVRYPQQFLRGYESMPVEVCDAP</sequence>
<dbReference type="Gene3D" id="1.10.630.10">
    <property type="entry name" value="Cytochrome P450"/>
    <property type="match status" value="1"/>
</dbReference>
<gene>
    <name evidence="3" type="ORF">GCM10009741_66650</name>
</gene>
<dbReference type="SUPFAM" id="SSF48264">
    <property type="entry name" value="Cytochrome P450"/>
    <property type="match status" value="1"/>
</dbReference>
<keyword evidence="2" id="KW-0349">Heme</keyword>
<dbReference type="InterPro" id="IPR036396">
    <property type="entry name" value="Cyt_P450_sf"/>
</dbReference>
<keyword evidence="2" id="KW-0503">Monooxygenase</keyword>
<organism evidence="3 4">
    <name type="scientific">Kribbella lupini</name>
    <dbReference type="NCBI Taxonomy" id="291602"/>
    <lineage>
        <taxon>Bacteria</taxon>
        <taxon>Bacillati</taxon>
        <taxon>Actinomycetota</taxon>
        <taxon>Actinomycetes</taxon>
        <taxon>Propionibacteriales</taxon>
        <taxon>Kribbellaceae</taxon>
        <taxon>Kribbella</taxon>
    </lineage>
</organism>
<comment type="similarity">
    <text evidence="1 2">Belongs to the cytochrome P450 family.</text>
</comment>
<dbReference type="CDD" id="cd20625">
    <property type="entry name" value="CYP164-like"/>
    <property type="match status" value="1"/>
</dbReference>
<evidence type="ECO:0000313" key="4">
    <source>
        <dbReference type="Proteomes" id="UP001500363"/>
    </source>
</evidence>
<proteinExistence type="inferred from homology"/>
<evidence type="ECO:0000256" key="2">
    <source>
        <dbReference type="RuleBase" id="RU000461"/>
    </source>
</evidence>
<dbReference type="InterPro" id="IPR002397">
    <property type="entry name" value="Cyt_P450_B"/>
</dbReference>
<dbReference type="PANTHER" id="PTHR46696:SF1">
    <property type="entry name" value="CYTOCHROME P450 YJIB-RELATED"/>
    <property type="match status" value="1"/>
</dbReference>